<name>A0A848KMD6_9NOCA</name>
<dbReference type="PANTHER" id="PTHR42305">
    <property type="entry name" value="MEMBRANE PROTEIN RV1733C-RELATED"/>
    <property type="match status" value="1"/>
</dbReference>
<evidence type="ECO:0000313" key="2">
    <source>
        <dbReference type="EMBL" id="NMN99098.1"/>
    </source>
</evidence>
<organism evidence="2 3">
    <name type="scientific">Antrihabitans stalactiti</name>
    <dbReference type="NCBI Taxonomy" id="2584121"/>
    <lineage>
        <taxon>Bacteria</taxon>
        <taxon>Bacillati</taxon>
        <taxon>Actinomycetota</taxon>
        <taxon>Actinomycetes</taxon>
        <taxon>Mycobacteriales</taxon>
        <taxon>Nocardiaceae</taxon>
        <taxon>Antrihabitans</taxon>
    </lineage>
</organism>
<reference evidence="2 3" key="2">
    <citation type="submission" date="2020-06" db="EMBL/GenBank/DDBJ databases">
        <title>Antribacter stalactiti gen. nov., sp. nov., a new member of the family Nacardiaceae isolated from a cave.</title>
        <authorList>
            <person name="Kim I.S."/>
        </authorList>
    </citation>
    <scope>NUCLEOTIDE SEQUENCE [LARGE SCALE GENOMIC DNA]</scope>
    <source>
        <strain evidence="2 3">YC2-7</strain>
    </source>
</reference>
<comment type="caution">
    <text evidence="2">The sequence shown here is derived from an EMBL/GenBank/DDBJ whole genome shotgun (WGS) entry which is preliminary data.</text>
</comment>
<proteinExistence type="predicted"/>
<evidence type="ECO:0000256" key="1">
    <source>
        <dbReference type="SAM" id="Phobius"/>
    </source>
</evidence>
<dbReference type="EMBL" id="VCQU01000014">
    <property type="protein sequence ID" value="NMN99098.1"/>
    <property type="molecule type" value="Genomic_DNA"/>
</dbReference>
<dbReference type="InterPro" id="IPR039708">
    <property type="entry name" value="MT1774/Rv1733c-like"/>
</dbReference>
<feature type="transmembrane region" description="Helical" evidence="1">
    <location>
        <begin position="144"/>
        <end position="164"/>
    </location>
</feature>
<dbReference type="AlphaFoldDB" id="A0A848KMD6"/>
<evidence type="ECO:0000313" key="3">
    <source>
        <dbReference type="Proteomes" id="UP000535543"/>
    </source>
</evidence>
<keyword evidence="1" id="KW-1133">Transmembrane helix</keyword>
<sequence length="197" mass="21430">METFTVRLPRWKAVLWLFGRTPLVRASDRVEASVLVLAVVVWLLAFPIVATAGVAVYDSRRLIYAEEVHTRQSVTATFTESPAAQQVPPFRTVEAHWSAGGAEHIGHVETRSIAQPGDTITIWVDRNGVQVDEPTPTNHAAVEAITVAALIWIGVAAAAMSAYAGTRIVCDRIRGTRWQHDLDRLVTAGGKPSSSEP</sequence>
<feature type="transmembrane region" description="Helical" evidence="1">
    <location>
        <begin position="34"/>
        <end position="57"/>
    </location>
</feature>
<dbReference type="Proteomes" id="UP000535543">
    <property type="component" value="Unassembled WGS sequence"/>
</dbReference>
<protein>
    <submittedName>
        <fullName evidence="2">Uncharacterized protein</fullName>
    </submittedName>
</protein>
<gene>
    <name evidence="2" type="ORF">FGL95_29150</name>
</gene>
<keyword evidence="3" id="KW-1185">Reference proteome</keyword>
<keyword evidence="1" id="KW-0812">Transmembrane</keyword>
<accession>A0A848KMD6</accession>
<keyword evidence="1" id="KW-0472">Membrane</keyword>
<dbReference type="PANTHER" id="PTHR42305:SF1">
    <property type="entry name" value="MEMBRANE PROTEIN RV1733C-RELATED"/>
    <property type="match status" value="1"/>
</dbReference>
<reference evidence="2 3" key="1">
    <citation type="submission" date="2019-05" db="EMBL/GenBank/DDBJ databases">
        <authorList>
            <person name="Lee S.D."/>
        </authorList>
    </citation>
    <scope>NUCLEOTIDE SEQUENCE [LARGE SCALE GENOMIC DNA]</scope>
    <source>
        <strain evidence="2 3">YC2-7</strain>
    </source>
</reference>